<proteinExistence type="predicted"/>
<organism evidence="1 2">
    <name type="scientific">Symbiodinium necroappetens</name>
    <dbReference type="NCBI Taxonomy" id="1628268"/>
    <lineage>
        <taxon>Eukaryota</taxon>
        <taxon>Sar</taxon>
        <taxon>Alveolata</taxon>
        <taxon>Dinophyceae</taxon>
        <taxon>Suessiales</taxon>
        <taxon>Symbiodiniaceae</taxon>
        <taxon>Symbiodinium</taxon>
    </lineage>
</organism>
<name>A0A812Y9M5_9DINO</name>
<evidence type="ECO:0000313" key="1">
    <source>
        <dbReference type="EMBL" id="CAE7768319.1"/>
    </source>
</evidence>
<comment type="caution">
    <text evidence="1">The sequence shown here is derived from an EMBL/GenBank/DDBJ whole genome shotgun (WGS) entry which is preliminary data.</text>
</comment>
<protein>
    <recommendedName>
        <fullName evidence="3">DUF1330 domain-containing protein</fullName>
    </recommendedName>
</protein>
<dbReference type="OrthoDB" id="406746at2759"/>
<dbReference type="Proteomes" id="UP000601435">
    <property type="component" value="Unassembled WGS sequence"/>
</dbReference>
<dbReference type="EMBL" id="CAJNJA010040686">
    <property type="protein sequence ID" value="CAE7768319.1"/>
    <property type="molecule type" value="Genomic_DNA"/>
</dbReference>
<keyword evidence="2" id="KW-1185">Reference proteome</keyword>
<gene>
    <name evidence="1" type="ORF">SNEC2469_LOCUS22427</name>
</gene>
<sequence length="264" mass="30053">MAWEPAPNAEQFVLGLFKKHPDRKRDADRFLNGLEAKIRAYGGKVCVRSDQVDLWDIMDGKDHNVEPNHLNPAVFDFETVLVACFKDLEAVHSWWSSDQVFELMKHRSPLTKMSLHTVDGLVPGFEGTKKRAATGDKLMLLEIAKVESFRPMQRYVDMYKRLAAKAPKDIGTICNLLFSEGISGVLVNEFPVQAVCASCWRTRSDLISWYEAPNYQQDLMPLRYDFARCFTVAVPMYEERKESSENLKRRGSAAAGMKLRGLQA</sequence>
<reference evidence="1" key="1">
    <citation type="submission" date="2021-02" db="EMBL/GenBank/DDBJ databases">
        <authorList>
            <person name="Dougan E. K."/>
            <person name="Rhodes N."/>
            <person name="Thang M."/>
            <person name="Chan C."/>
        </authorList>
    </citation>
    <scope>NUCLEOTIDE SEQUENCE</scope>
</reference>
<evidence type="ECO:0000313" key="2">
    <source>
        <dbReference type="Proteomes" id="UP000601435"/>
    </source>
</evidence>
<dbReference type="Gene3D" id="3.30.70.100">
    <property type="match status" value="1"/>
</dbReference>
<evidence type="ECO:0008006" key="3">
    <source>
        <dbReference type="Google" id="ProtNLM"/>
    </source>
</evidence>
<accession>A0A812Y9M5</accession>
<dbReference type="AlphaFoldDB" id="A0A812Y9M5"/>